<comment type="caution">
    <text evidence="10">The sequence shown here is derived from an EMBL/GenBank/DDBJ whole genome shotgun (WGS) entry which is preliminary data.</text>
</comment>
<evidence type="ECO:0000313" key="10">
    <source>
        <dbReference type="EMBL" id="TVY40449.1"/>
    </source>
</evidence>
<comment type="catalytic activity">
    <reaction evidence="6">
        <text>2 L-dopa + O2 = 2 L-dopaquinone + 2 H2O</text>
        <dbReference type="Rhea" id="RHEA:34287"/>
        <dbReference type="ChEBI" id="CHEBI:15377"/>
        <dbReference type="ChEBI" id="CHEBI:15379"/>
        <dbReference type="ChEBI" id="CHEBI:57504"/>
        <dbReference type="ChEBI" id="CHEBI:57924"/>
        <dbReference type="EC" id="1.14.18.1"/>
    </reaction>
</comment>
<feature type="region of interest" description="Disordered" evidence="8">
    <location>
        <begin position="1"/>
        <end position="22"/>
    </location>
</feature>
<dbReference type="Gene3D" id="1.10.1280.10">
    <property type="entry name" value="Di-copper center containing domain from catechol oxidase"/>
    <property type="match status" value="2"/>
</dbReference>
<proteinExistence type="inferred from homology"/>
<keyword evidence="3" id="KW-0479">Metal-binding</keyword>
<evidence type="ECO:0000256" key="3">
    <source>
        <dbReference type="ARBA" id="ARBA00022723"/>
    </source>
</evidence>
<dbReference type="EC" id="1.14.18.1" evidence="2"/>
<dbReference type="SUPFAM" id="SSF48056">
    <property type="entry name" value="Di-copper centre-containing domain"/>
    <property type="match status" value="1"/>
</dbReference>
<evidence type="ECO:0000256" key="7">
    <source>
        <dbReference type="ARBA" id="ARBA00048881"/>
    </source>
</evidence>
<keyword evidence="4" id="KW-0186">Copper</keyword>
<dbReference type="InterPro" id="IPR002227">
    <property type="entry name" value="Tyrosinase_Cu-bd"/>
</dbReference>
<evidence type="ECO:0000256" key="4">
    <source>
        <dbReference type="ARBA" id="ARBA00023008"/>
    </source>
</evidence>
<feature type="domain" description="Tyrosinase copper-binding" evidence="9">
    <location>
        <begin position="264"/>
        <end position="275"/>
    </location>
</feature>
<evidence type="ECO:0000256" key="2">
    <source>
        <dbReference type="ARBA" id="ARBA00011906"/>
    </source>
</evidence>
<dbReference type="GO" id="GO:0042438">
    <property type="term" value="P:melanin biosynthetic process"/>
    <property type="evidence" value="ECO:0007669"/>
    <property type="project" value="UniProtKB-KW"/>
</dbReference>
<evidence type="ECO:0000256" key="8">
    <source>
        <dbReference type="SAM" id="MobiDB-lite"/>
    </source>
</evidence>
<comment type="similarity">
    <text evidence="1">Belongs to the tyrosinase family.</text>
</comment>
<dbReference type="InterPro" id="IPR008922">
    <property type="entry name" value="Di-copper_centre_dom_sf"/>
</dbReference>
<evidence type="ECO:0000259" key="9">
    <source>
        <dbReference type="PROSITE" id="PS00498"/>
    </source>
</evidence>
<dbReference type="Proteomes" id="UP000462212">
    <property type="component" value="Unassembled WGS sequence"/>
</dbReference>
<name>A0A8H8UE41_9HELO</name>
<dbReference type="PROSITE" id="PS00498">
    <property type="entry name" value="TYROSINASE_2"/>
    <property type="match status" value="1"/>
</dbReference>
<dbReference type="PANTHER" id="PTHR11474">
    <property type="entry name" value="TYROSINASE FAMILY MEMBER"/>
    <property type="match status" value="1"/>
</dbReference>
<accession>A0A8H8UE41</accession>
<reference evidence="10 11" key="1">
    <citation type="submission" date="2018-05" db="EMBL/GenBank/DDBJ databases">
        <title>Genome sequencing and assembly of the regulated plant pathogen Lachnellula willkommii and related sister species for the development of diagnostic species identification markers.</title>
        <authorList>
            <person name="Giroux E."/>
            <person name="Bilodeau G."/>
        </authorList>
    </citation>
    <scope>NUCLEOTIDE SEQUENCE [LARGE SCALE GENOMIC DNA]</scope>
    <source>
        <strain evidence="10 11">CBS 197.66</strain>
    </source>
</reference>
<dbReference type="InterPro" id="IPR050316">
    <property type="entry name" value="Tyrosinase/Hemocyanin"/>
</dbReference>
<dbReference type="Pfam" id="PF00264">
    <property type="entry name" value="Tyrosinase"/>
    <property type="match status" value="1"/>
</dbReference>
<organism evidence="10 11">
    <name type="scientific">Lachnellula subtilissima</name>
    <dbReference type="NCBI Taxonomy" id="602034"/>
    <lineage>
        <taxon>Eukaryota</taxon>
        <taxon>Fungi</taxon>
        <taxon>Dikarya</taxon>
        <taxon>Ascomycota</taxon>
        <taxon>Pezizomycotina</taxon>
        <taxon>Leotiomycetes</taxon>
        <taxon>Helotiales</taxon>
        <taxon>Lachnaceae</taxon>
        <taxon>Lachnellula</taxon>
    </lineage>
</organism>
<comment type="catalytic activity">
    <reaction evidence="7">
        <text>L-tyrosine + O2 = L-dopaquinone + H2O</text>
        <dbReference type="Rhea" id="RHEA:18117"/>
        <dbReference type="ChEBI" id="CHEBI:15377"/>
        <dbReference type="ChEBI" id="CHEBI:15379"/>
        <dbReference type="ChEBI" id="CHEBI:57924"/>
        <dbReference type="ChEBI" id="CHEBI:58315"/>
        <dbReference type="EC" id="1.14.18.1"/>
    </reaction>
</comment>
<protein>
    <recommendedName>
        <fullName evidence="2">tyrosinase</fullName>
        <ecNumber evidence="2">1.14.18.1</ecNumber>
    </recommendedName>
</protein>
<dbReference type="GO" id="GO:0046872">
    <property type="term" value="F:metal ion binding"/>
    <property type="evidence" value="ECO:0007669"/>
    <property type="project" value="UniProtKB-KW"/>
</dbReference>
<evidence type="ECO:0000256" key="5">
    <source>
        <dbReference type="ARBA" id="ARBA00023101"/>
    </source>
</evidence>
<sequence length="410" mass="45209">MAATNHPVVGAPKPSPAPADGSVPLRIEIRDLQSNNPDQWNLYLLALNAFKKLDEKTDLSYYGIAGKIYLICIWTPLTMSKVLQASSQAPAKPSSSRQPRRFRIPYWDWAAAPASGDYFPNSVGSPKITVITPQSNGKAVQIQNPLYSYNFRPLNPVSGDFVDLPFRTWPKALRYPSSTTSVNAVSQEDQELQAMTSQFGGLQGNVNLLMSDPNCKDFSAFSNHARQQNEPGTFASIEDICKSIHVAVGGELGHMSELEYSAFDPVFWLHHVNVDRLFAVLQALNPTSYTINKRAGDGTFVINRNSTKTATTPLAPFADATGSRYWTSEGARQTTSFNYAYPETQRWKFNTDSDYQNSVRNYVQQLYGGISNQFMVMSAASAKPAAVAKAKTEESLEEGLGQNVREPPVA</sequence>
<dbReference type="GO" id="GO:0004503">
    <property type="term" value="F:tyrosinase activity"/>
    <property type="evidence" value="ECO:0007669"/>
    <property type="project" value="UniProtKB-EC"/>
</dbReference>
<keyword evidence="5" id="KW-0470">Melanin biosynthesis</keyword>
<keyword evidence="11" id="KW-1185">Reference proteome</keyword>
<gene>
    <name evidence="10" type="primary">T_0</name>
    <name evidence="10" type="ORF">LSUB1_G003313</name>
</gene>
<dbReference type="AlphaFoldDB" id="A0A8H8UE41"/>
<evidence type="ECO:0000256" key="6">
    <source>
        <dbReference type="ARBA" id="ARBA00048233"/>
    </source>
</evidence>
<evidence type="ECO:0000256" key="1">
    <source>
        <dbReference type="ARBA" id="ARBA00009928"/>
    </source>
</evidence>
<dbReference type="OrthoDB" id="1658288at2759"/>
<feature type="region of interest" description="Disordered" evidence="8">
    <location>
        <begin position="389"/>
        <end position="410"/>
    </location>
</feature>
<dbReference type="PANTHER" id="PTHR11474:SF76">
    <property type="entry name" value="SHKT DOMAIN-CONTAINING PROTEIN"/>
    <property type="match status" value="1"/>
</dbReference>
<dbReference type="EMBL" id="QGMJ01000178">
    <property type="protein sequence ID" value="TVY40449.1"/>
    <property type="molecule type" value="Genomic_DNA"/>
</dbReference>
<evidence type="ECO:0000313" key="11">
    <source>
        <dbReference type="Proteomes" id="UP000462212"/>
    </source>
</evidence>